<reference evidence="7 8" key="1">
    <citation type="submission" date="2021-02" db="EMBL/GenBank/DDBJ databases">
        <title>Porcisia hertigi Genome sequencing and assembly.</title>
        <authorList>
            <person name="Almutairi H."/>
            <person name="Gatherer D."/>
        </authorList>
    </citation>
    <scope>NUCLEOTIDE SEQUENCE [LARGE SCALE GENOMIC DNA]</scope>
    <source>
        <strain evidence="7 8">C119</strain>
    </source>
</reference>
<evidence type="ECO:0000256" key="4">
    <source>
        <dbReference type="ARBA" id="ARBA00022840"/>
    </source>
</evidence>
<dbReference type="InterPro" id="IPR011009">
    <property type="entry name" value="Kinase-like_dom_sf"/>
</dbReference>
<dbReference type="SUPFAM" id="SSF56112">
    <property type="entry name" value="Protein kinase-like (PK-like)"/>
    <property type="match status" value="1"/>
</dbReference>
<evidence type="ECO:0000256" key="5">
    <source>
        <dbReference type="SAM" id="MobiDB-lite"/>
    </source>
</evidence>
<dbReference type="EMBL" id="JAFJZO010000036">
    <property type="protein sequence ID" value="KAG5490608.1"/>
    <property type="molecule type" value="Genomic_DNA"/>
</dbReference>
<feature type="compositionally biased region" description="Low complexity" evidence="5">
    <location>
        <begin position="42"/>
        <end position="58"/>
    </location>
</feature>
<dbReference type="GO" id="GO:0006744">
    <property type="term" value="P:ubiquinone biosynthetic process"/>
    <property type="evidence" value="ECO:0007669"/>
    <property type="project" value="TreeGrafter"/>
</dbReference>
<keyword evidence="4" id="KW-0067">ATP-binding</keyword>
<comment type="caution">
    <text evidence="7">The sequence shown here is derived from an EMBL/GenBank/DDBJ whole genome shotgun (WGS) entry which is preliminary data.</text>
</comment>
<evidence type="ECO:0000259" key="6">
    <source>
        <dbReference type="Pfam" id="PF03109"/>
    </source>
</evidence>
<dbReference type="OrthoDB" id="201153at2759"/>
<evidence type="ECO:0000313" key="8">
    <source>
        <dbReference type="Proteomes" id="UP000674318"/>
    </source>
</evidence>
<protein>
    <recommendedName>
        <fullName evidence="6">ABC1 atypical kinase-like domain-containing protein</fullName>
    </recommendedName>
</protein>
<gene>
    <name evidence="7" type="ORF">JKF63_00729</name>
</gene>
<evidence type="ECO:0000256" key="2">
    <source>
        <dbReference type="ARBA" id="ARBA00022679"/>
    </source>
</evidence>
<organism evidence="7 8">
    <name type="scientific">Porcisia hertigi</name>
    <dbReference type="NCBI Taxonomy" id="2761500"/>
    <lineage>
        <taxon>Eukaryota</taxon>
        <taxon>Discoba</taxon>
        <taxon>Euglenozoa</taxon>
        <taxon>Kinetoplastea</taxon>
        <taxon>Metakinetoplastina</taxon>
        <taxon>Trypanosomatida</taxon>
        <taxon>Trypanosomatidae</taxon>
        <taxon>Leishmaniinae</taxon>
        <taxon>Porcisia</taxon>
    </lineage>
</organism>
<dbReference type="Proteomes" id="UP000674318">
    <property type="component" value="Unassembled WGS sequence"/>
</dbReference>
<accession>A0A836HZL2</accession>
<dbReference type="KEGG" id="phet:94286856"/>
<dbReference type="Pfam" id="PF03109">
    <property type="entry name" value="ABC1"/>
    <property type="match status" value="1"/>
</dbReference>
<evidence type="ECO:0000256" key="3">
    <source>
        <dbReference type="ARBA" id="ARBA00022741"/>
    </source>
</evidence>
<dbReference type="GO" id="GO:0005524">
    <property type="term" value="F:ATP binding"/>
    <property type="evidence" value="ECO:0007669"/>
    <property type="project" value="UniProtKB-KW"/>
</dbReference>
<evidence type="ECO:0000256" key="1">
    <source>
        <dbReference type="ARBA" id="ARBA00009670"/>
    </source>
</evidence>
<dbReference type="InterPro" id="IPR034646">
    <property type="entry name" value="ADCK3_dom"/>
</dbReference>
<feature type="domain" description="ABC1 atypical kinase-like" evidence="6">
    <location>
        <begin position="171"/>
        <end position="427"/>
    </location>
</feature>
<dbReference type="PANTHER" id="PTHR43851:SF3">
    <property type="entry name" value="COENZYME Q8"/>
    <property type="match status" value="1"/>
</dbReference>
<dbReference type="RefSeq" id="XP_067752936.1">
    <property type="nucleotide sequence ID" value="XM_067896779.1"/>
</dbReference>
<keyword evidence="8" id="KW-1185">Reference proteome</keyword>
<keyword evidence="2" id="KW-0808">Transferase</keyword>
<feature type="region of interest" description="Disordered" evidence="5">
    <location>
        <begin position="34"/>
        <end position="63"/>
    </location>
</feature>
<keyword evidence="3" id="KW-0547">Nucleotide-binding</keyword>
<name>A0A836HZL2_9TRYP</name>
<comment type="similarity">
    <text evidence="1">Belongs to the protein kinase superfamily. ADCK protein kinase family.</text>
</comment>
<dbReference type="InterPro" id="IPR051409">
    <property type="entry name" value="Atypical_kinase_ADCK"/>
</dbReference>
<evidence type="ECO:0000313" key="7">
    <source>
        <dbReference type="EMBL" id="KAG5490608.1"/>
    </source>
</evidence>
<dbReference type="GO" id="GO:0016740">
    <property type="term" value="F:transferase activity"/>
    <property type="evidence" value="ECO:0007669"/>
    <property type="project" value="UniProtKB-KW"/>
</dbReference>
<dbReference type="AlphaFoldDB" id="A0A836HZL2"/>
<dbReference type="PANTHER" id="PTHR43851">
    <property type="match status" value="1"/>
</dbReference>
<proteinExistence type="inferred from homology"/>
<dbReference type="CDD" id="cd13970">
    <property type="entry name" value="ABC1_ADCK3"/>
    <property type="match status" value="1"/>
</dbReference>
<sequence>MRASQLCRGAPLCNIARGLHRIAEAMLMSANGSVTGADPRHASTASSASNAAGESVSSLVAQGPTTPSWALPMDLAEDLSKPQAPRDMQFKRVPSSRVGRAAGFASLFAQLGWEKMMGSTPAGGLISERGHGHIVNTLCRMRGAVLKLGQMLSIQDENTIPPHIASLFERVRDQAFAMPPAQLDRTLAKEFGNAKWRTDLFHSFDDTPVAAASIGQVHHATLRPGAAGTDPTKPPVEVAVKVQYPGVAESIDSDVANLKMLMSVGVLPPGMFVEKILQELRNELSAECRYTLEASKQMRYRELVAADPSLSTFFYVPKVYQQITTDHVLVSEYVRGVTIDHLGKRPGVPQELRNYVADRLMDLTLKELFVWRFMQTDPNFSNFLYSAKENRVYLLDFGASREYSSEFLEDYLDVVTAAANGDRETIIAKSIALGFLTGREVEEMLDAHCASVLLLGKPFKDRVQAFDFAAQNLPSLIQAYVPTMVRLRLRPPPPPVYSLHRRLSGTILLATKFKAAIHSGRQFWDIRDQLRK</sequence>
<dbReference type="InterPro" id="IPR004147">
    <property type="entry name" value="ABC1_dom"/>
</dbReference>
<dbReference type="GeneID" id="94286856"/>